<keyword evidence="11" id="KW-0511">Multifunctional enzyme</keyword>
<evidence type="ECO:0000256" key="4">
    <source>
        <dbReference type="ARBA" id="ARBA00022763"/>
    </source>
</evidence>
<evidence type="ECO:0000256" key="1">
    <source>
        <dbReference type="ARBA" id="ARBA00009409"/>
    </source>
</evidence>
<dbReference type="InterPro" id="IPR012319">
    <property type="entry name" value="FPG_cat"/>
</dbReference>
<dbReference type="Pfam" id="PF06831">
    <property type="entry name" value="H2TH"/>
    <property type="match status" value="1"/>
</dbReference>
<reference evidence="15" key="1">
    <citation type="submission" date="2020-05" db="EMBL/GenBank/DDBJ databases">
        <authorList>
            <person name="Chiriac C."/>
            <person name="Salcher M."/>
            <person name="Ghai R."/>
            <person name="Kavagutti S V."/>
        </authorList>
    </citation>
    <scope>NUCLEOTIDE SEQUENCE</scope>
</reference>
<keyword evidence="12" id="KW-0326">Glycosidase</keyword>
<organism evidence="15">
    <name type="scientific">freshwater metagenome</name>
    <dbReference type="NCBI Taxonomy" id="449393"/>
    <lineage>
        <taxon>unclassified sequences</taxon>
        <taxon>metagenomes</taxon>
        <taxon>ecological metagenomes</taxon>
    </lineage>
</organism>
<dbReference type="PROSITE" id="PS51066">
    <property type="entry name" value="ZF_FPG_2"/>
    <property type="match status" value="1"/>
</dbReference>
<dbReference type="InterPro" id="IPR010979">
    <property type="entry name" value="Ribosomal_uS13-like_H2TH"/>
</dbReference>
<accession>A0A6J6UG50</accession>
<keyword evidence="8" id="KW-0238">DNA-binding</keyword>
<dbReference type="GO" id="GO:0003684">
    <property type="term" value="F:damaged DNA binding"/>
    <property type="evidence" value="ECO:0007669"/>
    <property type="project" value="InterPro"/>
</dbReference>
<dbReference type="GO" id="GO:0008270">
    <property type="term" value="F:zinc ion binding"/>
    <property type="evidence" value="ECO:0007669"/>
    <property type="project" value="UniProtKB-KW"/>
</dbReference>
<dbReference type="EMBL" id="CAEZYZ010000198">
    <property type="protein sequence ID" value="CAB4757439.1"/>
    <property type="molecule type" value="Genomic_DNA"/>
</dbReference>
<feature type="domain" description="FPG-type" evidence="13">
    <location>
        <begin position="222"/>
        <end position="274"/>
    </location>
</feature>
<dbReference type="EC" id="4.2.99.18" evidence="2"/>
<dbReference type="GO" id="GO:0000703">
    <property type="term" value="F:oxidized pyrimidine nucleobase lesion DNA N-glycosylase activity"/>
    <property type="evidence" value="ECO:0007669"/>
    <property type="project" value="TreeGrafter"/>
</dbReference>
<dbReference type="Gene3D" id="1.10.8.50">
    <property type="match status" value="1"/>
</dbReference>
<dbReference type="InterPro" id="IPR035937">
    <property type="entry name" value="FPG_N"/>
</dbReference>
<evidence type="ECO:0000256" key="8">
    <source>
        <dbReference type="ARBA" id="ARBA00023125"/>
    </source>
</evidence>
<dbReference type="SMART" id="SM00898">
    <property type="entry name" value="Fapy_DNA_glyco"/>
    <property type="match status" value="1"/>
</dbReference>
<dbReference type="InterPro" id="IPR044090">
    <property type="entry name" value="Nei2_N"/>
</dbReference>
<dbReference type="SUPFAM" id="SSF46946">
    <property type="entry name" value="S13-like H2TH domain"/>
    <property type="match status" value="1"/>
</dbReference>
<evidence type="ECO:0000256" key="2">
    <source>
        <dbReference type="ARBA" id="ARBA00012720"/>
    </source>
</evidence>
<evidence type="ECO:0000256" key="12">
    <source>
        <dbReference type="ARBA" id="ARBA00023295"/>
    </source>
</evidence>
<comment type="similarity">
    <text evidence="1">Belongs to the FPG family.</text>
</comment>
<keyword evidence="7" id="KW-0862">Zinc</keyword>
<dbReference type="Gene3D" id="3.20.190.10">
    <property type="entry name" value="MutM-like, N-terminal"/>
    <property type="match status" value="1"/>
</dbReference>
<evidence type="ECO:0000256" key="5">
    <source>
        <dbReference type="ARBA" id="ARBA00022771"/>
    </source>
</evidence>
<keyword evidence="10" id="KW-0456">Lyase</keyword>
<keyword evidence="9" id="KW-0234">DNA repair</keyword>
<dbReference type="Pfam" id="PF01149">
    <property type="entry name" value="Fapy_DNA_glyco"/>
    <property type="match status" value="1"/>
</dbReference>
<keyword evidence="4" id="KW-0227">DNA damage</keyword>
<keyword evidence="5" id="KW-0863">Zinc-finger</keyword>
<dbReference type="InterPro" id="IPR015886">
    <property type="entry name" value="H2TH_FPG"/>
</dbReference>
<dbReference type="PROSITE" id="PS51068">
    <property type="entry name" value="FPG_CAT"/>
    <property type="match status" value="1"/>
</dbReference>
<dbReference type="SMART" id="SM01232">
    <property type="entry name" value="H2TH"/>
    <property type="match status" value="1"/>
</dbReference>
<dbReference type="GO" id="GO:0006284">
    <property type="term" value="P:base-excision repair"/>
    <property type="evidence" value="ECO:0007669"/>
    <property type="project" value="InterPro"/>
</dbReference>
<name>A0A6J6UG50_9ZZZZ</name>
<evidence type="ECO:0000259" key="14">
    <source>
        <dbReference type="PROSITE" id="PS51068"/>
    </source>
</evidence>
<keyword evidence="3" id="KW-0479">Metal-binding</keyword>
<keyword evidence="6" id="KW-0378">Hydrolase</keyword>
<dbReference type="AlphaFoldDB" id="A0A6J6UG50"/>
<gene>
    <name evidence="15" type="ORF">UFOPK2810_01154</name>
</gene>
<dbReference type="InterPro" id="IPR000214">
    <property type="entry name" value="Znf_DNA_glyclase/AP_lyase"/>
</dbReference>
<evidence type="ECO:0000256" key="3">
    <source>
        <dbReference type="ARBA" id="ARBA00022723"/>
    </source>
</evidence>
<dbReference type="CDD" id="cd08971">
    <property type="entry name" value="AcNei2_N"/>
    <property type="match status" value="1"/>
</dbReference>
<dbReference type="SUPFAM" id="SSF57716">
    <property type="entry name" value="Glucocorticoid receptor-like (DNA-binding domain)"/>
    <property type="match status" value="1"/>
</dbReference>
<feature type="domain" description="Formamidopyrimidine-DNA glycosylase catalytic" evidence="14">
    <location>
        <begin position="2"/>
        <end position="103"/>
    </location>
</feature>
<dbReference type="SUPFAM" id="SSF81624">
    <property type="entry name" value="N-terminal domain of MutM-like DNA repair proteins"/>
    <property type="match status" value="1"/>
</dbReference>
<evidence type="ECO:0000256" key="9">
    <source>
        <dbReference type="ARBA" id="ARBA00023204"/>
    </source>
</evidence>
<evidence type="ECO:0000259" key="13">
    <source>
        <dbReference type="PROSITE" id="PS51066"/>
    </source>
</evidence>
<evidence type="ECO:0000256" key="10">
    <source>
        <dbReference type="ARBA" id="ARBA00023239"/>
    </source>
</evidence>
<proteinExistence type="inferred from homology"/>
<dbReference type="PANTHER" id="PTHR42697">
    <property type="entry name" value="ENDONUCLEASE 8"/>
    <property type="match status" value="1"/>
</dbReference>
<dbReference type="GO" id="GO:0140078">
    <property type="term" value="F:class I DNA-(apurinic or apyrimidinic site) endonuclease activity"/>
    <property type="evidence" value="ECO:0007669"/>
    <property type="project" value="UniProtKB-EC"/>
</dbReference>
<dbReference type="PANTHER" id="PTHR42697:SF1">
    <property type="entry name" value="ENDONUCLEASE 8"/>
    <property type="match status" value="1"/>
</dbReference>
<sequence>MPEGDTVWLAARRLHDRLAGEVITESDVRWPSLATASVTGTTLLEVVPRGKHLLFRFDDGRSLHTHFRMDGSWHLYREGERWKGGPATQIRVVLRTADSVAVGYRLPVVDLLATSDEATVVGHIGPDILGPDWNLDVALENLRNRPERAIGMALLDQRNLAGIGNIYRCEALFLSGVHPMTMVGEVANLDTVVEHARRLMDRNKARPSQSTTGEEGFGRTHYVFERGRKPCRRCGAVIRVEQQADDLGPGQVSLLGPGAAGAPRITYWCPTCQLRMGANRDLPDTIRKRRV</sequence>
<evidence type="ECO:0000256" key="7">
    <source>
        <dbReference type="ARBA" id="ARBA00022833"/>
    </source>
</evidence>
<evidence type="ECO:0000256" key="11">
    <source>
        <dbReference type="ARBA" id="ARBA00023268"/>
    </source>
</evidence>
<evidence type="ECO:0000256" key="6">
    <source>
        <dbReference type="ARBA" id="ARBA00022801"/>
    </source>
</evidence>
<evidence type="ECO:0000313" key="15">
    <source>
        <dbReference type="EMBL" id="CAB4757439.1"/>
    </source>
</evidence>
<protein>
    <recommendedName>
        <fullName evidence="2">DNA-(apurinic or apyrimidinic site) lyase</fullName>
        <ecNumber evidence="2">4.2.99.18</ecNumber>
    </recommendedName>
</protein>